<dbReference type="Proteomes" id="UP000222460">
    <property type="component" value="Unassembled WGS sequence"/>
</dbReference>
<dbReference type="Gene3D" id="3.30.160.250">
    <property type="match status" value="1"/>
</dbReference>
<proteinExistence type="predicted"/>
<dbReference type="EMBL" id="PDKZ01000002">
    <property type="protein sequence ID" value="PHH41934.1"/>
    <property type="molecule type" value="Genomic_DNA"/>
</dbReference>
<protein>
    <submittedName>
        <fullName evidence="1">HicB family protein</fullName>
    </submittedName>
</protein>
<dbReference type="AlphaFoldDB" id="A0A2C5WDF5"/>
<reference evidence="2" key="1">
    <citation type="submission" date="2017-10" db="EMBL/GenBank/DDBJ databases">
        <title>FDA dAtabase for Regulatory Grade micrObial Sequences (FDA-ARGOS): Supporting development and validation of Infectious Disease Dx tests.</title>
        <authorList>
            <person name="Goldberg B."/>
            <person name="Campos J."/>
            <person name="Tallon L."/>
            <person name="Sadzewicz L."/>
            <person name="Ott S."/>
            <person name="Zhao X."/>
            <person name="Nagaraj S."/>
            <person name="Vavikolanu K."/>
            <person name="Aluvathingal J."/>
            <person name="Nadendla S."/>
            <person name="Geyer C."/>
            <person name="Sichtig H."/>
        </authorList>
    </citation>
    <scope>NUCLEOTIDE SEQUENCE [LARGE SCALE GENOMIC DNA]</scope>
    <source>
        <strain evidence="2">FDAARGOS_376</strain>
    </source>
</reference>
<evidence type="ECO:0000313" key="2">
    <source>
        <dbReference type="Proteomes" id="UP000222460"/>
    </source>
</evidence>
<sequence length="141" mass="15450">MFEYALVVHEEPGSVWLTCAEIPEMHAVGDTLEQALDTAIDAIETALSIYVDDRRLIPTGQAGEQASGVVLRLPALTAAKVALWNTLLESGLSKAELARRLGVQRPQVDRLVDFLHHSKIENVERALQQLGRRISLSVQAA</sequence>
<accession>A0A2C5WDF5</accession>
<dbReference type="SUPFAM" id="SSF143100">
    <property type="entry name" value="TTHA1013/TTHA0281-like"/>
    <property type="match status" value="1"/>
</dbReference>
<dbReference type="InterPro" id="IPR035069">
    <property type="entry name" value="TTHA1013/TTHA0281-like"/>
</dbReference>
<evidence type="ECO:0000313" key="1">
    <source>
        <dbReference type="EMBL" id="PHH41934.1"/>
    </source>
</evidence>
<comment type="caution">
    <text evidence="1">The sequence shown here is derived from an EMBL/GenBank/DDBJ whole genome shotgun (WGS) entry which is preliminary data.</text>
</comment>
<dbReference type="RefSeq" id="WP_098966726.1">
    <property type="nucleotide sequence ID" value="NZ_PDKZ01000002.1"/>
</dbReference>
<organism evidence="1 2">
    <name type="scientific">Pseudomonas putida</name>
    <name type="common">Arthrobacter siderocapsulatus</name>
    <dbReference type="NCBI Taxonomy" id="303"/>
    <lineage>
        <taxon>Bacteria</taxon>
        <taxon>Pseudomonadati</taxon>
        <taxon>Pseudomonadota</taxon>
        <taxon>Gammaproteobacteria</taxon>
        <taxon>Pseudomonadales</taxon>
        <taxon>Pseudomonadaceae</taxon>
        <taxon>Pseudomonas</taxon>
    </lineage>
</organism>
<name>A0A2C5WDF5_PSEPU</name>
<gene>
    <name evidence="1" type="ORF">CRX57_17660</name>
</gene>